<dbReference type="InterPro" id="IPR058240">
    <property type="entry name" value="rSAM_sf"/>
</dbReference>
<dbReference type="SFLD" id="SFLDF00314">
    <property type="entry name" value="L-lysine_2_3-aminomutase_(yjeK"/>
    <property type="match status" value="1"/>
</dbReference>
<dbReference type="AlphaFoldDB" id="A0A5C5UYN4"/>
<evidence type="ECO:0000313" key="18">
    <source>
        <dbReference type="EMBL" id="TWT30959.1"/>
    </source>
</evidence>
<feature type="modified residue" description="N6-(pyridoxal phosphate)lysine" evidence="15">
    <location>
        <position position="345"/>
    </location>
</feature>
<evidence type="ECO:0000256" key="1">
    <source>
        <dbReference type="ARBA" id="ARBA00001352"/>
    </source>
</evidence>
<keyword evidence="19" id="KW-1185">Reference proteome</keyword>
<evidence type="ECO:0000256" key="8">
    <source>
        <dbReference type="ARBA" id="ARBA00022723"/>
    </source>
</evidence>
<evidence type="ECO:0000256" key="5">
    <source>
        <dbReference type="ARBA" id="ARBA00022363"/>
    </source>
</evidence>
<dbReference type="NCBIfam" id="TIGR00238">
    <property type="entry name" value="KamA family radical SAM protein"/>
    <property type="match status" value="1"/>
</dbReference>
<dbReference type="InterPro" id="IPR022462">
    <property type="entry name" value="EpmB"/>
</dbReference>
<evidence type="ECO:0000256" key="12">
    <source>
        <dbReference type="ARBA" id="ARBA00023235"/>
    </source>
</evidence>
<gene>
    <name evidence="18" type="primary">epmB_1</name>
    <name evidence="18" type="ORF">KOR34_43320</name>
</gene>
<evidence type="ECO:0000256" key="7">
    <source>
        <dbReference type="ARBA" id="ARBA00022691"/>
    </source>
</evidence>
<dbReference type="SUPFAM" id="SSF102114">
    <property type="entry name" value="Radical SAM enzymes"/>
    <property type="match status" value="1"/>
</dbReference>
<dbReference type="InterPro" id="IPR007197">
    <property type="entry name" value="rSAM"/>
</dbReference>
<feature type="binding site" evidence="14">
    <location>
        <position position="140"/>
    </location>
    <ligand>
        <name>[4Fe-4S] cluster</name>
        <dbReference type="ChEBI" id="CHEBI:49883"/>
        <note>4Fe-4S-S-AdoMet</note>
    </ligand>
</feature>
<dbReference type="GO" id="GO:0046872">
    <property type="term" value="F:metal ion binding"/>
    <property type="evidence" value="ECO:0007669"/>
    <property type="project" value="UniProtKB-KW"/>
</dbReference>
<dbReference type="GO" id="GO:0016853">
    <property type="term" value="F:isomerase activity"/>
    <property type="evidence" value="ECO:0007669"/>
    <property type="project" value="UniProtKB-KW"/>
</dbReference>
<dbReference type="PROSITE" id="PS51918">
    <property type="entry name" value="RADICAL_SAM"/>
    <property type="match status" value="1"/>
</dbReference>
<keyword evidence="6 14" id="KW-0004">4Fe-4S</keyword>
<dbReference type="Pfam" id="PF04055">
    <property type="entry name" value="Radical_SAM"/>
    <property type="match status" value="1"/>
</dbReference>
<keyword evidence="11 14" id="KW-0411">Iron-sulfur</keyword>
<comment type="cofactor">
    <cofactor evidence="2 15">
        <name>pyridoxal 5'-phosphate</name>
        <dbReference type="ChEBI" id="CHEBI:597326"/>
    </cofactor>
</comment>
<dbReference type="EMBL" id="SIHJ01000004">
    <property type="protein sequence ID" value="TWT30959.1"/>
    <property type="molecule type" value="Genomic_DNA"/>
</dbReference>
<evidence type="ECO:0000256" key="11">
    <source>
        <dbReference type="ARBA" id="ARBA00023014"/>
    </source>
</evidence>
<keyword evidence="8 14" id="KW-0479">Metal-binding</keyword>
<accession>A0A5C5UYN4</accession>
<evidence type="ECO:0000256" key="6">
    <source>
        <dbReference type="ARBA" id="ARBA00022485"/>
    </source>
</evidence>
<reference evidence="18 19" key="1">
    <citation type="submission" date="2019-02" db="EMBL/GenBank/DDBJ databases">
        <title>Deep-cultivation of Planctomycetes and their phenomic and genomic characterization uncovers novel biology.</title>
        <authorList>
            <person name="Wiegand S."/>
            <person name="Jogler M."/>
            <person name="Boedeker C."/>
            <person name="Pinto D."/>
            <person name="Vollmers J."/>
            <person name="Rivas-Marin E."/>
            <person name="Kohn T."/>
            <person name="Peeters S.H."/>
            <person name="Heuer A."/>
            <person name="Rast P."/>
            <person name="Oberbeckmann S."/>
            <person name="Bunk B."/>
            <person name="Jeske O."/>
            <person name="Meyerdierks A."/>
            <person name="Storesund J.E."/>
            <person name="Kallscheuer N."/>
            <person name="Luecker S."/>
            <person name="Lage O.M."/>
            <person name="Pohl T."/>
            <person name="Merkel B.J."/>
            <person name="Hornburger P."/>
            <person name="Mueller R.-W."/>
            <person name="Bruemmer F."/>
            <person name="Labrenz M."/>
            <person name="Spormann A.M."/>
            <person name="Op Den Camp H."/>
            <person name="Overmann J."/>
            <person name="Amann R."/>
            <person name="Jetten M.S.M."/>
            <person name="Mascher T."/>
            <person name="Medema M.H."/>
            <person name="Devos D.P."/>
            <person name="Kaster A.-K."/>
            <person name="Ovreas L."/>
            <person name="Rohde M."/>
            <person name="Galperin M.Y."/>
            <person name="Jogler C."/>
        </authorList>
    </citation>
    <scope>NUCLEOTIDE SEQUENCE [LARGE SCALE GENOMIC DNA]</scope>
    <source>
        <strain evidence="18 19">KOR34</strain>
    </source>
</reference>
<evidence type="ECO:0000256" key="2">
    <source>
        <dbReference type="ARBA" id="ARBA00001933"/>
    </source>
</evidence>
<protein>
    <recommendedName>
        <fullName evidence="5">L-lysine 2,3-aminomutase</fullName>
    </recommendedName>
    <alternativeName>
        <fullName evidence="13">EF-P post-translational modification enzyme B</fullName>
    </alternativeName>
</protein>
<evidence type="ECO:0000256" key="4">
    <source>
        <dbReference type="ARBA" id="ARBA00008703"/>
    </source>
</evidence>
<dbReference type="SFLD" id="SFLDS00029">
    <property type="entry name" value="Radical_SAM"/>
    <property type="match status" value="1"/>
</dbReference>
<evidence type="ECO:0000256" key="13">
    <source>
        <dbReference type="ARBA" id="ARBA00030756"/>
    </source>
</evidence>
<evidence type="ECO:0000256" key="16">
    <source>
        <dbReference type="SAM" id="MobiDB-lite"/>
    </source>
</evidence>
<dbReference type="PIRSF" id="PIRSF004911">
    <property type="entry name" value="DUF160"/>
    <property type="match status" value="1"/>
</dbReference>
<evidence type="ECO:0000256" key="9">
    <source>
        <dbReference type="ARBA" id="ARBA00022898"/>
    </source>
</evidence>
<dbReference type="SFLD" id="SFLDG01070">
    <property type="entry name" value="PLP-dependent"/>
    <property type="match status" value="1"/>
</dbReference>
<dbReference type="PANTHER" id="PTHR30538">
    <property type="entry name" value="LYSINE 2,3-AMINOMUTASE-RELATED"/>
    <property type="match status" value="1"/>
</dbReference>
<dbReference type="Proteomes" id="UP000316714">
    <property type="component" value="Unassembled WGS sequence"/>
</dbReference>
<dbReference type="GO" id="GO:0051539">
    <property type="term" value="F:4 iron, 4 sulfur cluster binding"/>
    <property type="evidence" value="ECO:0007669"/>
    <property type="project" value="UniProtKB-KW"/>
</dbReference>
<evidence type="ECO:0000256" key="14">
    <source>
        <dbReference type="PIRSR" id="PIRSR004911-1"/>
    </source>
</evidence>
<dbReference type="OrthoDB" id="9768064at2"/>
<dbReference type="InterPro" id="IPR003739">
    <property type="entry name" value="Lys_aminomutase/Glu_NH3_mut"/>
</dbReference>
<dbReference type="CDD" id="cd01335">
    <property type="entry name" value="Radical_SAM"/>
    <property type="match status" value="1"/>
</dbReference>
<comment type="similarity">
    <text evidence="4">Belongs to the radical SAM superfamily. KamA family.</text>
</comment>
<evidence type="ECO:0000313" key="19">
    <source>
        <dbReference type="Proteomes" id="UP000316714"/>
    </source>
</evidence>
<sequence>MTSLSSPTRFVRPERPAPPQAGQPGPQWKSELRDAVRDPAELARLLDLPGTWAESAREAARQFPLLAPRGYVRRMRPADPHDPLLRQVLPLADELRPAPGYSADPVGDAAATLTPGLLHKYQGRALMVTTGACAVHCRYCFRRHFPYSESPKGLAAWDEALAAIAADNSLHEVILSGGDPLTLVDPTLAALADRIAQVRHVARLRVHTRLPVMIPSRVNDELLAWLTGTRLTPIVVLHANHANELDVEAGRAVARLADAGVPLLNQAVLLRGVNDSVDAQAELCERLVDLRVMPYYLHQLDKVSGAAHFDTPIELGQAIIAELRGRLPGYAVPRLVREDAGAAGKTVIR</sequence>
<dbReference type="RefSeq" id="WP_146568074.1">
    <property type="nucleotide sequence ID" value="NZ_SIHJ01000004.1"/>
</dbReference>
<organism evidence="18 19">
    <name type="scientific">Posidoniimonas corsicana</name>
    <dbReference type="NCBI Taxonomy" id="1938618"/>
    <lineage>
        <taxon>Bacteria</taxon>
        <taxon>Pseudomonadati</taxon>
        <taxon>Planctomycetota</taxon>
        <taxon>Planctomycetia</taxon>
        <taxon>Pirellulales</taxon>
        <taxon>Lacipirellulaceae</taxon>
        <taxon>Posidoniimonas</taxon>
    </lineage>
</organism>
<feature type="binding site" evidence="14">
    <location>
        <position position="137"/>
    </location>
    <ligand>
        <name>[4Fe-4S] cluster</name>
        <dbReference type="ChEBI" id="CHEBI:49883"/>
        <note>4Fe-4S-S-AdoMet</note>
    </ligand>
</feature>
<keyword evidence="12 18" id="KW-0413">Isomerase</keyword>
<dbReference type="NCBIfam" id="TIGR03821">
    <property type="entry name" value="EFP_modif_epmB"/>
    <property type="match status" value="1"/>
</dbReference>
<proteinExistence type="inferred from homology"/>
<comment type="cofactor">
    <cofactor evidence="3">
        <name>[4Fe-4S] cluster</name>
        <dbReference type="ChEBI" id="CHEBI:49883"/>
    </cofactor>
</comment>
<feature type="binding site" evidence="14">
    <location>
        <position position="133"/>
    </location>
    <ligand>
        <name>[4Fe-4S] cluster</name>
        <dbReference type="ChEBI" id="CHEBI:49883"/>
        <note>4Fe-4S-S-AdoMet</note>
    </ligand>
</feature>
<dbReference type="PANTHER" id="PTHR30538:SF1">
    <property type="entry name" value="L-LYSINE 2,3-AMINOMUTASE"/>
    <property type="match status" value="1"/>
</dbReference>
<name>A0A5C5UYN4_9BACT</name>
<keyword evidence="7" id="KW-0949">S-adenosyl-L-methionine</keyword>
<comment type="catalytic activity">
    <reaction evidence="1">
        <text>L-lysine = D-beta-lysine</text>
        <dbReference type="Rhea" id="RHEA:44148"/>
        <dbReference type="ChEBI" id="CHEBI:32551"/>
        <dbReference type="ChEBI" id="CHEBI:84138"/>
    </reaction>
</comment>
<evidence type="ECO:0000256" key="10">
    <source>
        <dbReference type="ARBA" id="ARBA00023004"/>
    </source>
</evidence>
<keyword evidence="9 15" id="KW-0663">Pyridoxal phosphate</keyword>
<keyword evidence="10" id="KW-0408">Iron</keyword>
<dbReference type="Gene3D" id="3.20.20.70">
    <property type="entry name" value="Aldolase class I"/>
    <property type="match status" value="1"/>
</dbReference>
<comment type="caution">
    <text evidence="18">The sequence shown here is derived from an EMBL/GenBank/DDBJ whole genome shotgun (WGS) entry which is preliminary data.</text>
</comment>
<dbReference type="InterPro" id="IPR013785">
    <property type="entry name" value="Aldolase_TIM"/>
</dbReference>
<evidence type="ECO:0000256" key="15">
    <source>
        <dbReference type="PIRSR" id="PIRSR603739-50"/>
    </source>
</evidence>
<evidence type="ECO:0000259" key="17">
    <source>
        <dbReference type="PROSITE" id="PS51918"/>
    </source>
</evidence>
<feature type="region of interest" description="Disordered" evidence="16">
    <location>
        <begin position="1"/>
        <end position="30"/>
    </location>
</feature>
<evidence type="ECO:0000256" key="3">
    <source>
        <dbReference type="ARBA" id="ARBA00001966"/>
    </source>
</evidence>
<feature type="domain" description="Radical SAM core" evidence="17">
    <location>
        <begin position="119"/>
        <end position="331"/>
    </location>
</feature>